<dbReference type="SMART" id="SM00906">
    <property type="entry name" value="Fungal_trans"/>
    <property type="match status" value="1"/>
</dbReference>
<evidence type="ECO:0000256" key="3">
    <source>
        <dbReference type="SAM" id="MobiDB-lite"/>
    </source>
</evidence>
<feature type="region of interest" description="Disordered" evidence="3">
    <location>
        <begin position="1"/>
        <end position="48"/>
    </location>
</feature>
<dbReference type="PANTHER" id="PTHR31001">
    <property type="entry name" value="UNCHARACTERIZED TRANSCRIPTIONAL REGULATORY PROTEIN"/>
    <property type="match status" value="1"/>
</dbReference>
<dbReference type="PANTHER" id="PTHR31001:SF56">
    <property type="entry name" value="ZN(2)-C6 FUNGAL-TYPE DOMAIN-CONTAINING PROTEIN"/>
    <property type="match status" value="1"/>
</dbReference>
<keyword evidence="2" id="KW-0539">Nucleus</keyword>
<comment type="subcellular location">
    <subcellularLocation>
        <location evidence="1">Nucleus</location>
    </subcellularLocation>
</comment>
<evidence type="ECO:0000256" key="2">
    <source>
        <dbReference type="ARBA" id="ARBA00023242"/>
    </source>
</evidence>
<organism evidence="5 6">
    <name type="scientific">Saitozyma podzolica</name>
    <dbReference type="NCBI Taxonomy" id="1890683"/>
    <lineage>
        <taxon>Eukaryota</taxon>
        <taxon>Fungi</taxon>
        <taxon>Dikarya</taxon>
        <taxon>Basidiomycota</taxon>
        <taxon>Agaricomycotina</taxon>
        <taxon>Tremellomycetes</taxon>
        <taxon>Tremellales</taxon>
        <taxon>Trimorphomycetaceae</taxon>
        <taxon>Saitozyma</taxon>
    </lineage>
</organism>
<dbReference type="CDD" id="cd12148">
    <property type="entry name" value="fungal_TF_MHR"/>
    <property type="match status" value="1"/>
</dbReference>
<evidence type="ECO:0000313" key="6">
    <source>
        <dbReference type="Proteomes" id="UP000279259"/>
    </source>
</evidence>
<evidence type="ECO:0000259" key="4">
    <source>
        <dbReference type="SMART" id="SM00906"/>
    </source>
</evidence>
<comment type="caution">
    <text evidence="5">The sequence shown here is derived from an EMBL/GenBank/DDBJ whole genome shotgun (WGS) entry which is preliminary data.</text>
</comment>
<dbReference type="EMBL" id="RSCD01000011">
    <property type="protein sequence ID" value="RSH90304.1"/>
    <property type="molecule type" value="Genomic_DNA"/>
</dbReference>
<evidence type="ECO:0000256" key="1">
    <source>
        <dbReference type="ARBA" id="ARBA00004123"/>
    </source>
</evidence>
<dbReference type="InterPro" id="IPR007219">
    <property type="entry name" value="XnlR_reg_dom"/>
</dbReference>
<dbReference type="GO" id="GO:0008270">
    <property type="term" value="F:zinc ion binding"/>
    <property type="evidence" value="ECO:0007669"/>
    <property type="project" value="InterPro"/>
</dbReference>
<dbReference type="STRING" id="1890683.A0A427YH91"/>
<dbReference type="OrthoDB" id="424974at2759"/>
<keyword evidence="6" id="KW-1185">Reference proteome</keyword>
<feature type="region of interest" description="Disordered" evidence="3">
    <location>
        <begin position="500"/>
        <end position="519"/>
    </location>
</feature>
<dbReference type="GO" id="GO:0003677">
    <property type="term" value="F:DNA binding"/>
    <property type="evidence" value="ECO:0007669"/>
    <property type="project" value="InterPro"/>
</dbReference>
<dbReference type="Proteomes" id="UP000279259">
    <property type="component" value="Unassembled WGS sequence"/>
</dbReference>
<proteinExistence type="predicted"/>
<sequence length="695" mass="76623">MSHTGRSKYLGPSAASEWLKDQEAPDVSGPSSPVLGGRSRALTPPPVRSTNDLNAELFPFPADVTTGRPHQLSFDALLSALPDEDELEAMVEAYYRYFAWSSITRPALRDIVKRARKRTLLRSSPNDVQQLGLLYIVLAMGVAQNLALAPGDYLGDEYYSYSKECLTKGNFMIHNTLAGVQTLSVMAHYLLGTDKGRDGDSAWPLWGLAMRLAQAMGLHRDGAQWGLASDVVDDRRRVFWECHSVEVFQANCFSRPTSIAPEFVDVRYPSDITEWHRLKLDLSRLSQSVLYAVLSVKPVPLTRLDELNGELIAFERNIPFHLRCRAAMEAIASVYSDVAKARLEAPEVTRRAVRLVLEQHFLAMIVSETVVNLYRQLFVRALAESPDDPVRSVYGPPFLSVFERSVALVEIMCSLYNVLPAVAARHWWCWYHAFNSAVCMGTLIIMSPRNAFAPAALAQIDKVISIYTACIQLRASRRLVQNLRWLLRLRQRATNRMSAPVLLPDNPAGEGEHEPDDEVDTSLLGWKTRLIERASRGNQTAKTVSAGTPGSVTSSTVDARWGPENVIDQVINSMPKAVQQHVASMGTCAENNGSAHMTFDFFGANSENFFSFDNGGMGASAGAGDGAQTGSLVTPNVTGNEGMLDGLLSHSQPSDMADLGTNMLQQFWEPTLLMQSGETGAGINSDWWSLFEDTS</sequence>
<dbReference type="GO" id="GO:0005634">
    <property type="term" value="C:nucleus"/>
    <property type="evidence" value="ECO:0007669"/>
    <property type="project" value="UniProtKB-SubCell"/>
</dbReference>
<dbReference type="InterPro" id="IPR050613">
    <property type="entry name" value="Sec_Metabolite_Reg"/>
</dbReference>
<feature type="domain" description="Xylanolytic transcriptional activator regulatory" evidence="4">
    <location>
        <begin position="202"/>
        <end position="275"/>
    </location>
</feature>
<evidence type="ECO:0000313" key="5">
    <source>
        <dbReference type="EMBL" id="RSH90304.1"/>
    </source>
</evidence>
<dbReference type="GO" id="GO:0006351">
    <property type="term" value="P:DNA-templated transcription"/>
    <property type="evidence" value="ECO:0007669"/>
    <property type="project" value="InterPro"/>
</dbReference>
<accession>A0A427YH91</accession>
<name>A0A427YH91_9TREE</name>
<gene>
    <name evidence="5" type="ORF">EHS25_001638</name>
</gene>
<protein>
    <recommendedName>
        <fullName evidence="4">Xylanolytic transcriptional activator regulatory domain-containing protein</fullName>
    </recommendedName>
</protein>
<reference evidence="5 6" key="1">
    <citation type="submission" date="2018-11" db="EMBL/GenBank/DDBJ databases">
        <title>Genome sequence of Saitozyma podzolica DSM 27192.</title>
        <authorList>
            <person name="Aliyu H."/>
            <person name="Gorte O."/>
            <person name="Ochsenreither K."/>
        </authorList>
    </citation>
    <scope>NUCLEOTIDE SEQUENCE [LARGE SCALE GENOMIC DNA]</scope>
    <source>
        <strain evidence="5 6">DSM 27192</strain>
    </source>
</reference>
<feature type="region of interest" description="Disordered" evidence="3">
    <location>
        <begin position="537"/>
        <end position="558"/>
    </location>
</feature>
<feature type="compositionally biased region" description="Polar residues" evidence="3">
    <location>
        <begin position="537"/>
        <end position="557"/>
    </location>
</feature>
<dbReference type="Pfam" id="PF04082">
    <property type="entry name" value="Fungal_trans"/>
    <property type="match status" value="1"/>
</dbReference>
<dbReference type="AlphaFoldDB" id="A0A427YH91"/>